<feature type="domain" description="N-acetyltransferase" evidence="2">
    <location>
        <begin position="35"/>
        <end position="191"/>
    </location>
</feature>
<gene>
    <name evidence="3" type="ORF">GCM10011415_34030</name>
</gene>
<dbReference type="RefSeq" id="WP_188791468.1">
    <property type="nucleotide sequence ID" value="NZ_BMJV01000007.1"/>
</dbReference>
<keyword evidence="4" id="KW-1185">Reference proteome</keyword>
<dbReference type="Gene3D" id="3.40.630.30">
    <property type="match status" value="1"/>
</dbReference>
<organism evidence="3 4">
    <name type="scientific">Salipiger pallidus</name>
    <dbReference type="NCBI Taxonomy" id="1775170"/>
    <lineage>
        <taxon>Bacteria</taxon>
        <taxon>Pseudomonadati</taxon>
        <taxon>Pseudomonadota</taxon>
        <taxon>Alphaproteobacteria</taxon>
        <taxon>Rhodobacterales</taxon>
        <taxon>Roseobacteraceae</taxon>
        <taxon>Salipiger</taxon>
    </lineage>
</organism>
<dbReference type="InterPro" id="IPR051908">
    <property type="entry name" value="Ribosomal_N-acetyltransferase"/>
</dbReference>
<name>A0A8J3EHY7_9RHOB</name>
<dbReference type="PANTHER" id="PTHR43441:SF2">
    <property type="entry name" value="FAMILY ACETYLTRANSFERASE, PUTATIVE (AFU_ORTHOLOGUE AFUA_7G00850)-RELATED"/>
    <property type="match status" value="1"/>
</dbReference>
<reference evidence="3" key="2">
    <citation type="submission" date="2020-09" db="EMBL/GenBank/DDBJ databases">
        <authorList>
            <person name="Sun Q."/>
            <person name="Zhou Y."/>
        </authorList>
    </citation>
    <scope>NUCLEOTIDE SEQUENCE</scope>
    <source>
        <strain evidence="3">CGMCC 1.15762</strain>
    </source>
</reference>
<dbReference type="FunFam" id="3.40.630.30:FF:000047">
    <property type="entry name" value="Acetyltransferase, GNAT family"/>
    <property type="match status" value="1"/>
</dbReference>
<dbReference type="GO" id="GO:0005737">
    <property type="term" value="C:cytoplasm"/>
    <property type="evidence" value="ECO:0007669"/>
    <property type="project" value="TreeGrafter"/>
</dbReference>
<dbReference type="SUPFAM" id="SSF55729">
    <property type="entry name" value="Acyl-CoA N-acyltransferases (Nat)"/>
    <property type="match status" value="1"/>
</dbReference>
<dbReference type="GO" id="GO:0008999">
    <property type="term" value="F:protein-N-terminal-alanine acetyltransferase activity"/>
    <property type="evidence" value="ECO:0007669"/>
    <property type="project" value="TreeGrafter"/>
</dbReference>
<comment type="caution">
    <text evidence="3">The sequence shown here is derived from an EMBL/GenBank/DDBJ whole genome shotgun (WGS) entry which is preliminary data.</text>
</comment>
<dbReference type="PROSITE" id="PS51186">
    <property type="entry name" value="GNAT"/>
    <property type="match status" value="1"/>
</dbReference>
<reference evidence="3" key="1">
    <citation type="journal article" date="2014" name="Int. J. Syst. Evol. Microbiol.">
        <title>Complete genome sequence of Corynebacterium casei LMG S-19264T (=DSM 44701T), isolated from a smear-ripened cheese.</title>
        <authorList>
            <consortium name="US DOE Joint Genome Institute (JGI-PGF)"/>
            <person name="Walter F."/>
            <person name="Albersmeier A."/>
            <person name="Kalinowski J."/>
            <person name="Ruckert C."/>
        </authorList>
    </citation>
    <scope>NUCLEOTIDE SEQUENCE</scope>
    <source>
        <strain evidence="3">CGMCC 1.15762</strain>
    </source>
</reference>
<protein>
    <submittedName>
        <fullName evidence="3">N-acetyltransferase</fullName>
    </submittedName>
</protein>
<dbReference type="AlphaFoldDB" id="A0A8J3EHY7"/>
<dbReference type="Pfam" id="PF13302">
    <property type="entry name" value="Acetyltransf_3"/>
    <property type="match status" value="1"/>
</dbReference>
<evidence type="ECO:0000313" key="4">
    <source>
        <dbReference type="Proteomes" id="UP000617145"/>
    </source>
</evidence>
<dbReference type="InterPro" id="IPR016181">
    <property type="entry name" value="Acyl_CoA_acyltransferase"/>
</dbReference>
<evidence type="ECO:0000313" key="3">
    <source>
        <dbReference type="EMBL" id="GGG81647.1"/>
    </source>
</evidence>
<accession>A0A8J3EHY7</accession>
<feature type="region of interest" description="Disordered" evidence="1">
    <location>
        <begin position="1"/>
        <end position="27"/>
    </location>
</feature>
<evidence type="ECO:0000259" key="2">
    <source>
        <dbReference type="PROSITE" id="PS51186"/>
    </source>
</evidence>
<dbReference type="EMBL" id="BMJV01000007">
    <property type="protein sequence ID" value="GGG81647.1"/>
    <property type="molecule type" value="Genomic_DNA"/>
</dbReference>
<sequence>MSTQINEHGQPMGAPVTSALPRPRPTRSTLAGRHVQLVPMHPEHADALFDVFAVDTDGAGWTYMPRGPFTDRADAADWALASSASEDPLFFTICRPDGAPMGFCSFLRIAPEVGSIEVGYIHFGRAMRGTKAATEAMALMMGHALGTLGYRRYEWKCDALNAPSRRAAERLGFTYEGTFRQATVVKGRNRDTAWFSIIDSEWPALKARFDRWLAPENFDAEGRQIHPLNAC</sequence>
<evidence type="ECO:0000256" key="1">
    <source>
        <dbReference type="SAM" id="MobiDB-lite"/>
    </source>
</evidence>
<dbReference type="Proteomes" id="UP000617145">
    <property type="component" value="Unassembled WGS sequence"/>
</dbReference>
<dbReference type="InterPro" id="IPR000182">
    <property type="entry name" value="GNAT_dom"/>
</dbReference>
<dbReference type="PANTHER" id="PTHR43441">
    <property type="entry name" value="RIBOSOMAL-PROTEIN-SERINE ACETYLTRANSFERASE"/>
    <property type="match status" value="1"/>
</dbReference>
<proteinExistence type="predicted"/>
<dbReference type="GO" id="GO:1990189">
    <property type="term" value="F:protein N-terminal-serine acetyltransferase activity"/>
    <property type="evidence" value="ECO:0007669"/>
    <property type="project" value="TreeGrafter"/>
</dbReference>